<dbReference type="SUPFAM" id="SSF57889">
    <property type="entry name" value="Cysteine-rich domain"/>
    <property type="match status" value="1"/>
</dbReference>
<dbReference type="PROSITE" id="PS50002">
    <property type="entry name" value="SH3"/>
    <property type="match status" value="1"/>
</dbReference>
<keyword evidence="11" id="KW-0472">Membrane</keyword>
<keyword evidence="7" id="KW-0479">Metal-binding</keyword>
<evidence type="ECO:0000256" key="16">
    <source>
        <dbReference type="ARBA" id="ARBA00082110"/>
    </source>
</evidence>
<dbReference type="Proteomes" id="UP000694541">
    <property type="component" value="Unplaced"/>
</dbReference>
<keyword evidence="6" id="KW-0597">Phosphoprotein</keyword>
<evidence type="ECO:0000259" key="20">
    <source>
        <dbReference type="PROSITE" id="PS50081"/>
    </source>
</evidence>
<keyword evidence="5" id="KW-0963">Cytoplasm</keyword>
<feature type="region of interest" description="Disordered" evidence="18">
    <location>
        <begin position="353"/>
        <end position="423"/>
    </location>
</feature>
<evidence type="ECO:0000256" key="9">
    <source>
        <dbReference type="ARBA" id="ARBA00022771"/>
    </source>
</evidence>
<feature type="region of interest" description="Disordered" evidence="18">
    <location>
        <begin position="61"/>
        <end position="86"/>
    </location>
</feature>
<keyword evidence="3 17" id="KW-0728">SH3 domain</keyword>
<evidence type="ECO:0000256" key="15">
    <source>
        <dbReference type="ARBA" id="ARBA00080966"/>
    </source>
</evidence>
<evidence type="ECO:0000256" key="12">
    <source>
        <dbReference type="ARBA" id="ARBA00054848"/>
    </source>
</evidence>
<keyword evidence="4" id="KW-1003">Cell membrane</keyword>
<dbReference type="AlphaFoldDB" id="A0A8B9NII7"/>
<reference evidence="21" key="2">
    <citation type="submission" date="2025-09" db="UniProtKB">
        <authorList>
            <consortium name="Ensembl"/>
        </authorList>
    </citation>
    <scope>IDENTIFICATION</scope>
</reference>
<dbReference type="FunFam" id="2.30.30.40:FF:000073">
    <property type="entry name" value="SH3 and cysteine-rich domain-containing protein 2"/>
    <property type="match status" value="1"/>
</dbReference>
<feature type="region of interest" description="Disordered" evidence="18">
    <location>
        <begin position="1"/>
        <end position="24"/>
    </location>
</feature>
<protein>
    <recommendedName>
        <fullName evidence="14">SH3 and cysteine-rich domain-containing protein 2</fullName>
    </recommendedName>
    <alternativeName>
        <fullName evidence="16">24b2/STAC2</fullName>
    </alternativeName>
    <alternativeName>
        <fullName evidence="15">Src homology 3 and cysteine-rich domain-containing protein 2</fullName>
    </alternativeName>
</protein>
<feature type="domain" description="SH3" evidence="19">
    <location>
        <begin position="216"/>
        <end position="275"/>
    </location>
</feature>
<dbReference type="InterPro" id="IPR001452">
    <property type="entry name" value="SH3_domain"/>
</dbReference>
<evidence type="ECO:0000256" key="4">
    <source>
        <dbReference type="ARBA" id="ARBA00022475"/>
    </source>
</evidence>
<organism evidence="21 22">
    <name type="scientific">Accipiter nisus</name>
    <name type="common">Eurasian sparrowhawk</name>
    <dbReference type="NCBI Taxonomy" id="211598"/>
    <lineage>
        <taxon>Eukaryota</taxon>
        <taxon>Metazoa</taxon>
        <taxon>Chordata</taxon>
        <taxon>Craniata</taxon>
        <taxon>Vertebrata</taxon>
        <taxon>Euteleostomi</taxon>
        <taxon>Archelosauria</taxon>
        <taxon>Archosauria</taxon>
        <taxon>Dinosauria</taxon>
        <taxon>Saurischia</taxon>
        <taxon>Theropoda</taxon>
        <taxon>Coelurosauria</taxon>
        <taxon>Aves</taxon>
        <taxon>Neognathae</taxon>
        <taxon>Neoaves</taxon>
        <taxon>Telluraves</taxon>
        <taxon>Accipitrimorphae</taxon>
        <taxon>Accipitriformes</taxon>
        <taxon>Accipitridae</taxon>
        <taxon>Accipitrinae</taxon>
        <taxon>Accipiter</taxon>
    </lineage>
</organism>
<dbReference type="GO" id="GO:0005829">
    <property type="term" value="C:cytosol"/>
    <property type="evidence" value="ECO:0007669"/>
    <property type="project" value="UniProtKB-SubCell"/>
</dbReference>
<dbReference type="PROSITE" id="PS50081">
    <property type="entry name" value="ZF_DAG_PE_2"/>
    <property type="match status" value="1"/>
</dbReference>
<dbReference type="Gene3D" id="2.30.30.40">
    <property type="entry name" value="SH3 Domains"/>
    <property type="match status" value="1"/>
</dbReference>
<dbReference type="GO" id="GO:0008270">
    <property type="term" value="F:zinc ion binding"/>
    <property type="evidence" value="ECO:0007669"/>
    <property type="project" value="UniProtKB-KW"/>
</dbReference>
<dbReference type="PANTHER" id="PTHR15135:SF5">
    <property type="entry name" value="SH3 AND CYSTEINE-RICH DOMAIN-CONTAINING PROTEIN 2"/>
    <property type="match status" value="1"/>
</dbReference>
<evidence type="ECO:0000256" key="18">
    <source>
        <dbReference type="SAM" id="MobiDB-lite"/>
    </source>
</evidence>
<evidence type="ECO:0000256" key="1">
    <source>
        <dbReference type="ARBA" id="ARBA00004278"/>
    </source>
</evidence>
<dbReference type="Gene3D" id="3.30.60.20">
    <property type="match status" value="1"/>
</dbReference>
<dbReference type="InterPro" id="IPR036028">
    <property type="entry name" value="SH3-like_dom_sf"/>
</dbReference>
<evidence type="ECO:0000256" key="8">
    <source>
        <dbReference type="ARBA" id="ARBA00022737"/>
    </source>
</evidence>
<proteinExistence type="predicted"/>
<dbReference type="GO" id="GO:0009898">
    <property type="term" value="C:cytoplasmic side of plasma membrane"/>
    <property type="evidence" value="ECO:0007669"/>
    <property type="project" value="UniProtKB-ARBA"/>
</dbReference>
<feature type="compositionally biased region" description="Pro residues" evidence="18">
    <location>
        <begin position="1"/>
        <end position="15"/>
    </location>
</feature>
<dbReference type="InterPro" id="IPR046349">
    <property type="entry name" value="C1-like_sf"/>
</dbReference>
<evidence type="ECO:0000256" key="10">
    <source>
        <dbReference type="ARBA" id="ARBA00022833"/>
    </source>
</evidence>
<evidence type="ECO:0000256" key="7">
    <source>
        <dbReference type="ARBA" id="ARBA00022723"/>
    </source>
</evidence>
<evidence type="ECO:0000256" key="17">
    <source>
        <dbReference type="PROSITE-ProRule" id="PRU00192"/>
    </source>
</evidence>
<name>A0A8B9NII7_9AVES</name>
<evidence type="ECO:0000256" key="11">
    <source>
        <dbReference type="ARBA" id="ARBA00023136"/>
    </source>
</evidence>
<dbReference type="PRINTS" id="PR01887">
    <property type="entry name" value="SPECTRNALPHA"/>
</dbReference>
<keyword evidence="10" id="KW-0862">Zinc</keyword>
<evidence type="ECO:0000256" key="13">
    <source>
        <dbReference type="ARBA" id="ARBA00065718"/>
    </source>
</evidence>
<feature type="compositionally biased region" description="Pro residues" evidence="18">
    <location>
        <begin position="387"/>
        <end position="402"/>
    </location>
</feature>
<reference evidence="21" key="1">
    <citation type="submission" date="2025-08" db="UniProtKB">
        <authorList>
            <consortium name="Ensembl"/>
        </authorList>
    </citation>
    <scope>IDENTIFICATION</scope>
</reference>
<evidence type="ECO:0000313" key="22">
    <source>
        <dbReference type="Proteomes" id="UP000694541"/>
    </source>
</evidence>
<dbReference type="Ensembl" id="ENSANIT00000023164.1">
    <property type="protein sequence ID" value="ENSANIP00000022420.1"/>
    <property type="gene ID" value="ENSANIG00000015215.1"/>
</dbReference>
<dbReference type="GO" id="GO:1903078">
    <property type="term" value="P:positive regulation of protein localization to plasma membrane"/>
    <property type="evidence" value="ECO:0007669"/>
    <property type="project" value="UniProtKB-ARBA"/>
</dbReference>
<dbReference type="PANTHER" id="PTHR15135">
    <property type="entry name" value="STAC"/>
    <property type="match status" value="1"/>
</dbReference>
<accession>A0A8B9NII7</accession>
<dbReference type="InterPro" id="IPR002219">
    <property type="entry name" value="PKC_DAG/PE"/>
</dbReference>
<keyword evidence="9" id="KW-0863">Zinc-finger</keyword>
<feature type="region of interest" description="Disordered" evidence="18">
    <location>
        <begin position="143"/>
        <end position="170"/>
    </location>
</feature>
<comment type="subunit">
    <text evidence="13">Interacts (via SH3 domains) with CACNA1S. Interacts (via SH3 domains) with CACNA1C. Has much lower affinity for CACNA1C than for CACNA1S.</text>
</comment>
<dbReference type="Pfam" id="PF14604">
    <property type="entry name" value="SH3_9"/>
    <property type="match status" value="1"/>
</dbReference>
<dbReference type="Pfam" id="PF16664">
    <property type="entry name" value="STAC2_u1"/>
    <property type="match status" value="1"/>
</dbReference>
<dbReference type="GO" id="GO:0042383">
    <property type="term" value="C:sarcolemma"/>
    <property type="evidence" value="ECO:0007669"/>
    <property type="project" value="UniProtKB-SubCell"/>
</dbReference>
<dbReference type="PROSITE" id="PS00479">
    <property type="entry name" value="ZF_DAG_PE_1"/>
    <property type="match status" value="1"/>
</dbReference>
<sequence length="423" mass="45172">WAPPSPPCHHPPAPAPGTAARYGGGGGEQPWGGVFCAWGGGSMQRLKRSLSLRTLLRSKSVESLFPRPGGGVQGPGTPPSPPRTHGFQQYVFKKHCPCELCRQLIAGNSRQGLRCKACKAGVHLWCSEGISHQQCPGKTVRAGGVTHTHSPARPPPRTPRHSPIRGGGWDPGAKVDPVYEALRFGTSLAHGTGPTELPPGWLCPQAARGPARRDGAPMFSYVALYKFVPQEHQDLALQPGDRVTLVDDSNEDWWKGKVGDRLGFFPANFVQRVRPGESVWRSCRAVQGDKEQGRMSLRENQVGREGGDPAGALPLWGAPSWVRRQRGDATRAVPSCLSICLSVCPDLCRRGQDPGPRPGDQREEAGAGPCRGADRDLKGGGAASSPPHHPGVPVPILAPPPPLDHHTSGSPVWVVLDIPPPQP</sequence>
<dbReference type="PRINTS" id="PR00452">
    <property type="entry name" value="SH3DOMAIN"/>
</dbReference>
<feature type="domain" description="Phorbol-ester/DAG-type" evidence="20">
    <location>
        <begin position="84"/>
        <end position="135"/>
    </location>
</feature>
<evidence type="ECO:0000259" key="19">
    <source>
        <dbReference type="PROSITE" id="PS50002"/>
    </source>
</evidence>
<dbReference type="GO" id="GO:0003009">
    <property type="term" value="P:skeletal muscle contraction"/>
    <property type="evidence" value="ECO:0007669"/>
    <property type="project" value="TreeGrafter"/>
</dbReference>
<dbReference type="SMART" id="SM00326">
    <property type="entry name" value="SH3"/>
    <property type="match status" value="1"/>
</dbReference>
<comment type="subcellular location">
    <subcellularLocation>
        <location evidence="1">Cell membrane</location>
        <location evidence="1">Sarcolemma</location>
        <topology evidence="1">Peripheral membrane protein</topology>
        <orientation evidence="1">Cytoplasmic side</orientation>
    </subcellularLocation>
    <subcellularLocation>
        <location evidence="2">Cytoplasm</location>
        <location evidence="2">Cytosol</location>
    </subcellularLocation>
</comment>
<evidence type="ECO:0000313" key="21">
    <source>
        <dbReference type="Ensembl" id="ENSANIP00000022420.1"/>
    </source>
</evidence>
<dbReference type="SUPFAM" id="SSF50044">
    <property type="entry name" value="SH3-domain"/>
    <property type="match status" value="1"/>
</dbReference>
<dbReference type="FunFam" id="3.30.60.20:FF:000022">
    <property type="entry name" value="SH3 and cysteine-rich domain-containing protein 3 isoform 2"/>
    <property type="match status" value="1"/>
</dbReference>
<evidence type="ECO:0000256" key="5">
    <source>
        <dbReference type="ARBA" id="ARBA00022490"/>
    </source>
</evidence>
<evidence type="ECO:0000256" key="3">
    <source>
        <dbReference type="ARBA" id="ARBA00022443"/>
    </source>
</evidence>
<evidence type="ECO:0000256" key="2">
    <source>
        <dbReference type="ARBA" id="ARBA00004514"/>
    </source>
</evidence>
<comment type="function">
    <text evidence="12">Plays a redundant role in promoting the expression of calcium channel CACNA1S at the cell membrane, and thereby contributes to increased channel activity. Slows down the inactivation rate of the calcium channel CACNA1C.</text>
</comment>
<dbReference type="InterPro" id="IPR039688">
    <property type="entry name" value="STAC1/2/3"/>
</dbReference>
<evidence type="ECO:0000256" key="14">
    <source>
        <dbReference type="ARBA" id="ARBA00070051"/>
    </source>
</evidence>
<keyword evidence="8" id="KW-0677">Repeat</keyword>
<keyword evidence="22" id="KW-1185">Reference proteome</keyword>
<evidence type="ECO:0000256" key="6">
    <source>
        <dbReference type="ARBA" id="ARBA00022553"/>
    </source>
</evidence>